<dbReference type="Pfam" id="PF00443">
    <property type="entry name" value="UCH"/>
    <property type="match status" value="1"/>
</dbReference>
<dbReference type="CDD" id="cd02257">
    <property type="entry name" value="Peptidase_C19"/>
    <property type="match status" value="1"/>
</dbReference>
<accession>A0A8S3HYP5</accession>
<gene>
    <name evidence="2" type="ORF">SMN809_LOCUS70876</name>
</gene>
<dbReference type="InterPro" id="IPR001394">
    <property type="entry name" value="Peptidase_C19_UCH"/>
</dbReference>
<dbReference type="PANTHER" id="PTHR24006">
    <property type="entry name" value="UBIQUITIN CARBOXYL-TERMINAL HYDROLASE"/>
    <property type="match status" value="1"/>
</dbReference>
<evidence type="ECO:0000313" key="2">
    <source>
        <dbReference type="EMBL" id="CAF5187138.1"/>
    </source>
</evidence>
<dbReference type="GO" id="GO:0005829">
    <property type="term" value="C:cytosol"/>
    <property type="evidence" value="ECO:0007669"/>
    <property type="project" value="TreeGrafter"/>
</dbReference>
<sequence length="211" mass="24268">RVCTLSPILIINLKRFTATFDSIDKLLHKVNYNELLNVTSYMTSDLFTANDKSQNINSSTNNLYELYAVINHIGDNLNSDHYYSYIRSSDNLWFLVDDAHCQRVSSNEILNHPEAFMLFYAKASAHSTPINTSITLLNEQLSRNNSFIDMMTRIPFEDGKFQNKARSKLTNTILNNEPILGQTESSITIGNQCSIDRIEKNRRNFYHVSNK</sequence>
<comment type="caution">
    <text evidence="2">The sequence shown here is derived from an EMBL/GenBank/DDBJ whole genome shotgun (WGS) entry which is preliminary data.</text>
</comment>
<evidence type="ECO:0000259" key="1">
    <source>
        <dbReference type="PROSITE" id="PS50235"/>
    </source>
</evidence>
<dbReference type="AlphaFoldDB" id="A0A8S3HYP5"/>
<dbReference type="Gene3D" id="3.90.70.10">
    <property type="entry name" value="Cysteine proteinases"/>
    <property type="match status" value="1"/>
</dbReference>
<organism evidence="2 3">
    <name type="scientific">Rotaria magnacalcarata</name>
    <dbReference type="NCBI Taxonomy" id="392030"/>
    <lineage>
        <taxon>Eukaryota</taxon>
        <taxon>Metazoa</taxon>
        <taxon>Spiralia</taxon>
        <taxon>Gnathifera</taxon>
        <taxon>Rotifera</taxon>
        <taxon>Eurotatoria</taxon>
        <taxon>Bdelloidea</taxon>
        <taxon>Philodinida</taxon>
        <taxon>Philodinidae</taxon>
        <taxon>Rotaria</taxon>
    </lineage>
</organism>
<name>A0A8S3HYP5_9BILA</name>
<dbReference type="InterPro" id="IPR050164">
    <property type="entry name" value="Peptidase_C19"/>
</dbReference>
<dbReference type="Proteomes" id="UP000676336">
    <property type="component" value="Unassembled WGS sequence"/>
</dbReference>
<dbReference type="PROSITE" id="PS50235">
    <property type="entry name" value="USP_3"/>
    <property type="match status" value="1"/>
</dbReference>
<feature type="domain" description="USP" evidence="1">
    <location>
        <begin position="1"/>
        <end position="123"/>
    </location>
</feature>
<dbReference type="GO" id="GO:0005634">
    <property type="term" value="C:nucleus"/>
    <property type="evidence" value="ECO:0007669"/>
    <property type="project" value="TreeGrafter"/>
</dbReference>
<feature type="non-terminal residue" evidence="2">
    <location>
        <position position="1"/>
    </location>
</feature>
<dbReference type="InterPro" id="IPR028889">
    <property type="entry name" value="USP"/>
</dbReference>
<feature type="non-terminal residue" evidence="2">
    <location>
        <position position="211"/>
    </location>
</feature>
<dbReference type="GO" id="GO:0004843">
    <property type="term" value="F:cysteine-type deubiquitinase activity"/>
    <property type="evidence" value="ECO:0007669"/>
    <property type="project" value="InterPro"/>
</dbReference>
<dbReference type="InterPro" id="IPR038765">
    <property type="entry name" value="Papain-like_cys_pep_sf"/>
</dbReference>
<dbReference type="SUPFAM" id="SSF54001">
    <property type="entry name" value="Cysteine proteinases"/>
    <property type="match status" value="1"/>
</dbReference>
<reference evidence="2" key="1">
    <citation type="submission" date="2021-02" db="EMBL/GenBank/DDBJ databases">
        <authorList>
            <person name="Nowell W R."/>
        </authorList>
    </citation>
    <scope>NUCLEOTIDE SEQUENCE</scope>
</reference>
<evidence type="ECO:0000313" key="3">
    <source>
        <dbReference type="Proteomes" id="UP000676336"/>
    </source>
</evidence>
<dbReference type="GO" id="GO:0016579">
    <property type="term" value="P:protein deubiquitination"/>
    <property type="evidence" value="ECO:0007669"/>
    <property type="project" value="InterPro"/>
</dbReference>
<dbReference type="EMBL" id="CAJOBI010322402">
    <property type="protein sequence ID" value="CAF5187138.1"/>
    <property type="molecule type" value="Genomic_DNA"/>
</dbReference>
<protein>
    <recommendedName>
        <fullName evidence="1">USP domain-containing protein</fullName>
    </recommendedName>
</protein>
<proteinExistence type="predicted"/>